<evidence type="ECO:0000256" key="4">
    <source>
        <dbReference type="ARBA" id="ARBA00022771"/>
    </source>
</evidence>
<dbReference type="PANTHER" id="PTHR15710:SF242">
    <property type="entry name" value="OS06G0633500 PROTEIN"/>
    <property type="match status" value="1"/>
</dbReference>
<dbReference type="Pfam" id="PF13639">
    <property type="entry name" value="zf-RING_2"/>
    <property type="match status" value="1"/>
</dbReference>
<accession>A0ABR0U7P6</accession>
<evidence type="ECO:0000256" key="2">
    <source>
        <dbReference type="ARBA" id="ARBA00012483"/>
    </source>
</evidence>
<evidence type="ECO:0000256" key="6">
    <source>
        <dbReference type="PROSITE-ProRule" id="PRU00175"/>
    </source>
</evidence>
<feature type="transmembrane region" description="Helical" evidence="8">
    <location>
        <begin position="500"/>
        <end position="519"/>
    </location>
</feature>
<keyword evidence="8" id="KW-0812">Transmembrane</keyword>
<comment type="catalytic activity">
    <reaction evidence="1">
        <text>S-ubiquitinyl-[E2 ubiquitin-conjugating enzyme]-L-cysteine + [acceptor protein]-L-lysine = [E2 ubiquitin-conjugating enzyme]-L-cysteine + N(6)-ubiquitinyl-[acceptor protein]-L-lysine.</text>
        <dbReference type="EC" id="2.3.2.27"/>
    </reaction>
</comment>
<evidence type="ECO:0000259" key="9">
    <source>
        <dbReference type="PROSITE" id="PS50089"/>
    </source>
</evidence>
<dbReference type="InterPro" id="IPR001841">
    <property type="entry name" value="Znf_RING"/>
</dbReference>
<keyword evidence="4 6" id="KW-0863">Zinc-finger</keyword>
<dbReference type="Gene3D" id="3.30.40.10">
    <property type="entry name" value="Zinc/RING finger domain, C3HC4 (zinc finger)"/>
    <property type="match status" value="1"/>
</dbReference>
<keyword evidence="3" id="KW-0479">Metal-binding</keyword>
<keyword evidence="11" id="KW-1185">Reference proteome</keyword>
<gene>
    <name evidence="10" type="ORF">DH2020_048071</name>
</gene>
<keyword evidence="8" id="KW-0472">Membrane</keyword>
<dbReference type="PROSITE" id="PS50089">
    <property type="entry name" value="ZF_RING_2"/>
    <property type="match status" value="1"/>
</dbReference>
<sequence length="548" mass="61493">MDGNSESNLGESSQSSTHGYIIDSLAVNSSSPHVRSATCALCHRILSSDYDTDDLEAISICGDCKFLLLEDLETTSPDVYPRRTPVSRRRYNSSESMESMFSQQFSQLITLARQNQSMVFEHDNQSLDGDGAARLVQHTSSRTTPSGSRRWRRVFSDTESDGFDSLYGESESNVSFRRYRAFHGEADTVSYSAYGGDSDASVDGQSLLENENFGHLNGESDLESDTDIDPMNAGLYQWNSEDEEEEDDSEWEEAGIERNTLEALRGGDHVNGPSRSNGTNVYINWRRRLLSPEVEGIFPLRIHERIQAHTGDLLTNSEESEALNYVGDSGDYLDARGFENLLERLAETESSRRGAPPASVSFVNNMPSLTIDEDKLDSMACAICKDSFTVGTVVNQLPCFHLFHPSCILPWLSTRNTCPLCRYELPTDDKDHEAMRRNGANEYETHHMHPHAVNYDSSVGAIYDAVVDEPSQPRHDGEQREPVNADSVRNGAGDVPRNQWFFLAAPIVSMVGISLMLWFGNPSADRRCPSSLIPKRRENNQRRWWSFF</sequence>
<dbReference type="InterPro" id="IPR013083">
    <property type="entry name" value="Znf_RING/FYVE/PHD"/>
</dbReference>
<evidence type="ECO:0000256" key="8">
    <source>
        <dbReference type="SAM" id="Phobius"/>
    </source>
</evidence>
<feature type="region of interest" description="Disordered" evidence="7">
    <location>
        <begin position="469"/>
        <end position="491"/>
    </location>
</feature>
<feature type="domain" description="RING-type" evidence="9">
    <location>
        <begin position="381"/>
        <end position="422"/>
    </location>
</feature>
<dbReference type="EC" id="2.3.2.27" evidence="2"/>
<evidence type="ECO:0000256" key="5">
    <source>
        <dbReference type="ARBA" id="ARBA00022833"/>
    </source>
</evidence>
<keyword evidence="8" id="KW-1133">Transmembrane helix</keyword>
<dbReference type="SMART" id="SM00184">
    <property type="entry name" value="RING"/>
    <property type="match status" value="1"/>
</dbReference>
<proteinExistence type="predicted"/>
<organism evidence="10 11">
    <name type="scientific">Rehmannia glutinosa</name>
    <name type="common">Chinese foxglove</name>
    <dbReference type="NCBI Taxonomy" id="99300"/>
    <lineage>
        <taxon>Eukaryota</taxon>
        <taxon>Viridiplantae</taxon>
        <taxon>Streptophyta</taxon>
        <taxon>Embryophyta</taxon>
        <taxon>Tracheophyta</taxon>
        <taxon>Spermatophyta</taxon>
        <taxon>Magnoliopsida</taxon>
        <taxon>eudicotyledons</taxon>
        <taxon>Gunneridae</taxon>
        <taxon>Pentapetalae</taxon>
        <taxon>asterids</taxon>
        <taxon>lamiids</taxon>
        <taxon>Lamiales</taxon>
        <taxon>Orobanchaceae</taxon>
        <taxon>Rehmannieae</taxon>
        <taxon>Rehmannia</taxon>
    </lineage>
</organism>
<evidence type="ECO:0000313" key="10">
    <source>
        <dbReference type="EMBL" id="KAK6118170.1"/>
    </source>
</evidence>
<dbReference type="EMBL" id="JABTTQ020003345">
    <property type="protein sequence ID" value="KAK6118170.1"/>
    <property type="molecule type" value="Genomic_DNA"/>
</dbReference>
<evidence type="ECO:0000256" key="3">
    <source>
        <dbReference type="ARBA" id="ARBA00022723"/>
    </source>
</evidence>
<evidence type="ECO:0000313" key="11">
    <source>
        <dbReference type="Proteomes" id="UP001318860"/>
    </source>
</evidence>
<dbReference type="SUPFAM" id="SSF57850">
    <property type="entry name" value="RING/U-box"/>
    <property type="match status" value="1"/>
</dbReference>
<name>A0ABR0U7P6_REHGL</name>
<dbReference type="Proteomes" id="UP001318860">
    <property type="component" value="Unassembled WGS sequence"/>
</dbReference>
<keyword evidence="5" id="KW-0862">Zinc</keyword>
<evidence type="ECO:0000256" key="1">
    <source>
        <dbReference type="ARBA" id="ARBA00000900"/>
    </source>
</evidence>
<comment type="caution">
    <text evidence="10">The sequence shown here is derived from an EMBL/GenBank/DDBJ whole genome shotgun (WGS) entry which is preliminary data.</text>
</comment>
<reference evidence="10 11" key="1">
    <citation type="journal article" date="2021" name="Comput. Struct. Biotechnol. J.">
        <title>De novo genome assembly of the potent medicinal plant Rehmannia glutinosa using nanopore technology.</title>
        <authorList>
            <person name="Ma L."/>
            <person name="Dong C."/>
            <person name="Song C."/>
            <person name="Wang X."/>
            <person name="Zheng X."/>
            <person name="Niu Y."/>
            <person name="Chen S."/>
            <person name="Feng W."/>
        </authorList>
    </citation>
    <scope>NUCLEOTIDE SEQUENCE [LARGE SCALE GENOMIC DNA]</scope>
    <source>
        <strain evidence="10">DH-2019</strain>
    </source>
</reference>
<protein>
    <recommendedName>
        <fullName evidence="2">RING-type E3 ubiquitin transferase</fullName>
        <ecNumber evidence="2">2.3.2.27</ecNumber>
    </recommendedName>
</protein>
<feature type="compositionally biased region" description="Basic and acidic residues" evidence="7">
    <location>
        <begin position="471"/>
        <end position="483"/>
    </location>
</feature>
<dbReference type="PANTHER" id="PTHR15710">
    <property type="entry name" value="E3 UBIQUITIN-PROTEIN LIGASE PRAJA"/>
    <property type="match status" value="1"/>
</dbReference>
<evidence type="ECO:0000256" key="7">
    <source>
        <dbReference type="SAM" id="MobiDB-lite"/>
    </source>
</evidence>